<dbReference type="Pfam" id="PF03632">
    <property type="entry name" value="Glyco_hydro_65m"/>
    <property type="match status" value="1"/>
</dbReference>
<dbReference type="Pfam" id="PF03636">
    <property type="entry name" value="Glyco_hydro_65N"/>
    <property type="match status" value="1"/>
</dbReference>
<dbReference type="GO" id="GO:0005975">
    <property type="term" value="P:carbohydrate metabolic process"/>
    <property type="evidence" value="ECO:0007669"/>
    <property type="project" value="InterPro"/>
</dbReference>
<evidence type="ECO:0000313" key="9">
    <source>
        <dbReference type="EMBL" id="ADY55085.1"/>
    </source>
</evidence>
<feature type="binding site" evidence="5">
    <location>
        <begin position="357"/>
        <end position="358"/>
    </location>
    <ligand>
        <name>substrate</name>
    </ligand>
</feature>
<feature type="binding site" evidence="5">
    <location>
        <begin position="594"/>
        <end position="595"/>
    </location>
    <ligand>
        <name>substrate</name>
    </ligand>
</feature>
<dbReference type="Gene3D" id="2.60.420.10">
    <property type="entry name" value="Maltose phosphorylase, domain 3"/>
    <property type="match status" value="1"/>
</dbReference>
<dbReference type="PANTHER" id="PTHR11051">
    <property type="entry name" value="GLYCOSYL HYDROLASE-RELATED"/>
    <property type="match status" value="1"/>
</dbReference>
<dbReference type="Pfam" id="PF03633">
    <property type="entry name" value="Glyco_hydro_65C"/>
    <property type="match status" value="1"/>
</dbReference>
<dbReference type="Proteomes" id="UP000007488">
    <property type="component" value="Chromosome"/>
</dbReference>
<evidence type="ECO:0000256" key="2">
    <source>
        <dbReference type="ARBA" id="ARBA00022676"/>
    </source>
</evidence>
<reference evidence="9 10" key="1">
    <citation type="journal article" date="2011" name="Stand. Genomic Sci.">
        <title>Complete genome sequence of Syntrophobotulus glycolicus type strain (FlGlyR).</title>
        <authorList>
            <person name="Han C."/>
            <person name="Mwirichia R."/>
            <person name="Chertkov O."/>
            <person name="Held B."/>
            <person name="Lapidus A."/>
            <person name="Nolan M."/>
            <person name="Lucas S."/>
            <person name="Hammon N."/>
            <person name="Deshpande S."/>
            <person name="Cheng J.F."/>
            <person name="Tapia R."/>
            <person name="Goodwin L."/>
            <person name="Pitluck S."/>
            <person name="Huntemann M."/>
            <person name="Liolios K."/>
            <person name="Ivanova N."/>
            <person name="Pagani I."/>
            <person name="Mavromatis K."/>
            <person name="Ovchinikova G."/>
            <person name="Pati A."/>
            <person name="Chen A."/>
            <person name="Palaniappan K."/>
            <person name="Land M."/>
            <person name="Hauser L."/>
            <person name="Brambilla E.M."/>
            <person name="Rohde M."/>
            <person name="Spring S."/>
            <person name="Sikorski J."/>
            <person name="Goker M."/>
            <person name="Woyke T."/>
            <person name="Bristow J."/>
            <person name="Eisen J.A."/>
            <person name="Markowitz V."/>
            <person name="Hugenholtz P."/>
            <person name="Kyrpides N.C."/>
            <person name="Klenk H.P."/>
            <person name="Detter J.C."/>
        </authorList>
    </citation>
    <scope>NUCLEOTIDE SEQUENCE [LARGE SCALE GENOMIC DNA]</scope>
    <source>
        <strain evidence="10">DSM 8271 / FlGlyR</strain>
    </source>
</reference>
<dbReference type="InterPro" id="IPR008928">
    <property type="entry name" value="6-hairpin_glycosidase_sf"/>
</dbReference>
<name>F0T0M0_SYNGF</name>
<dbReference type="GO" id="GO:0004553">
    <property type="term" value="F:hydrolase activity, hydrolyzing O-glycosyl compounds"/>
    <property type="evidence" value="ECO:0007669"/>
    <property type="project" value="TreeGrafter"/>
</dbReference>
<feature type="active site" description="Proton donor" evidence="4">
    <location>
        <position position="484"/>
    </location>
</feature>
<comment type="similarity">
    <text evidence="1">Belongs to the glycosyl hydrolase 65 family.</text>
</comment>
<keyword evidence="10" id="KW-1185">Reference proteome</keyword>
<dbReference type="GO" id="GO:0030246">
    <property type="term" value="F:carbohydrate binding"/>
    <property type="evidence" value="ECO:0007669"/>
    <property type="project" value="InterPro"/>
</dbReference>
<dbReference type="eggNOG" id="COG1554">
    <property type="taxonomic scope" value="Bacteria"/>
</dbReference>
<dbReference type="RefSeq" id="WP_013623956.1">
    <property type="nucleotide sequence ID" value="NC_015172.1"/>
</dbReference>
<keyword evidence="2 9" id="KW-0328">Glycosyltransferase</keyword>
<evidence type="ECO:0000259" key="6">
    <source>
        <dbReference type="Pfam" id="PF03632"/>
    </source>
</evidence>
<dbReference type="PANTHER" id="PTHR11051:SF8">
    <property type="entry name" value="PROTEIN-GLUCOSYLGALACTOSYLHYDROXYLYSINE GLUCOSIDASE"/>
    <property type="match status" value="1"/>
</dbReference>
<evidence type="ECO:0000256" key="5">
    <source>
        <dbReference type="PIRSR" id="PIRSR036289-51"/>
    </source>
</evidence>
<dbReference type="STRING" id="645991.Sgly_0723"/>
<evidence type="ECO:0000313" key="10">
    <source>
        <dbReference type="Proteomes" id="UP000007488"/>
    </source>
</evidence>
<protein>
    <submittedName>
        <fullName evidence="9">Kojibiose phosphorylase</fullName>
        <ecNumber evidence="9">2.4.1.230</ecNumber>
    </submittedName>
</protein>
<dbReference type="SUPFAM" id="SSF48208">
    <property type="entry name" value="Six-hairpin glycosidases"/>
    <property type="match status" value="1"/>
</dbReference>
<evidence type="ECO:0000259" key="7">
    <source>
        <dbReference type="Pfam" id="PF03633"/>
    </source>
</evidence>
<dbReference type="InterPro" id="IPR011013">
    <property type="entry name" value="Gal_mutarotase_sf_dom"/>
</dbReference>
<dbReference type="EC" id="2.4.1.230" evidence="9"/>
<dbReference type="InterPro" id="IPR005196">
    <property type="entry name" value="Glyco_hydro_65_N"/>
</dbReference>
<organism evidence="9 10">
    <name type="scientific">Syntrophobotulus glycolicus (strain DSM 8271 / FlGlyR)</name>
    <dbReference type="NCBI Taxonomy" id="645991"/>
    <lineage>
        <taxon>Bacteria</taxon>
        <taxon>Bacillati</taxon>
        <taxon>Bacillota</taxon>
        <taxon>Clostridia</taxon>
        <taxon>Eubacteriales</taxon>
        <taxon>Desulfitobacteriaceae</taxon>
        <taxon>Syntrophobotulus</taxon>
    </lineage>
</organism>
<gene>
    <name evidence="9" type="ordered locus">Sgly_0723</name>
</gene>
<evidence type="ECO:0000256" key="4">
    <source>
        <dbReference type="PIRSR" id="PIRSR036289-50"/>
    </source>
</evidence>
<dbReference type="OrthoDB" id="9758855at2"/>
<evidence type="ECO:0000256" key="1">
    <source>
        <dbReference type="ARBA" id="ARBA00006768"/>
    </source>
</evidence>
<dbReference type="SUPFAM" id="SSF74650">
    <property type="entry name" value="Galactose mutarotase-like"/>
    <property type="match status" value="1"/>
</dbReference>
<feature type="domain" description="Glycoside hydrolase family 65 central catalytic" evidence="6">
    <location>
        <begin position="324"/>
        <end position="681"/>
    </location>
</feature>
<dbReference type="InterPro" id="IPR037018">
    <property type="entry name" value="GH65_N"/>
</dbReference>
<dbReference type="EMBL" id="CP002547">
    <property type="protein sequence ID" value="ADY55085.1"/>
    <property type="molecule type" value="Genomic_DNA"/>
</dbReference>
<evidence type="ECO:0000256" key="3">
    <source>
        <dbReference type="ARBA" id="ARBA00022679"/>
    </source>
</evidence>
<reference evidence="10" key="2">
    <citation type="submission" date="2011-02" db="EMBL/GenBank/DDBJ databases">
        <title>The complete genome of Syntrophobotulus glycolicus DSM 8271.</title>
        <authorList>
            <person name="Lucas S."/>
            <person name="Copeland A."/>
            <person name="Lapidus A."/>
            <person name="Bruce D."/>
            <person name="Goodwin L."/>
            <person name="Pitluck S."/>
            <person name="Kyrpides N."/>
            <person name="Mavromatis K."/>
            <person name="Pagani I."/>
            <person name="Ivanova N."/>
            <person name="Mikhailova N."/>
            <person name="Chertkov O."/>
            <person name="Held B."/>
            <person name="Detter J.C."/>
            <person name="Tapia R."/>
            <person name="Han C."/>
            <person name="Land M."/>
            <person name="Hauser L."/>
            <person name="Markowitz V."/>
            <person name="Cheng J.-F."/>
            <person name="Hugenholtz P."/>
            <person name="Woyke T."/>
            <person name="Wu D."/>
            <person name="Spring S."/>
            <person name="Schroeder M."/>
            <person name="Brambilla E."/>
            <person name="Klenk H.-P."/>
            <person name="Eisen J.A."/>
        </authorList>
    </citation>
    <scope>NUCLEOTIDE SEQUENCE [LARGE SCALE GENOMIC DNA]</scope>
    <source>
        <strain evidence="10">DSM 8271 / FlGlyR</strain>
    </source>
</reference>
<dbReference type="AlphaFoldDB" id="F0T0M0"/>
<dbReference type="PIRSF" id="PIRSF036289">
    <property type="entry name" value="Glycosyl_hydrolase_malt_phosph"/>
    <property type="match status" value="1"/>
</dbReference>
<proteinExistence type="inferred from homology"/>
<feature type="domain" description="Glycoside hydrolase family 65 N-terminal" evidence="8">
    <location>
        <begin position="14"/>
        <end position="265"/>
    </location>
</feature>
<dbReference type="InterPro" id="IPR005195">
    <property type="entry name" value="Glyco_hydro_65_M"/>
</dbReference>
<keyword evidence="3 9" id="KW-0808">Transferase</keyword>
<dbReference type="Gene3D" id="1.50.10.10">
    <property type="match status" value="1"/>
</dbReference>
<dbReference type="KEGG" id="sgy:Sgly_0723"/>
<dbReference type="GO" id="GO:0033831">
    <property type="term" value="F:kojibiose phosphorylase activity"/>
    <property type="evidence" value="ECO:0007669"/>
    <property type="project" value="UniProtKB-EC"/>
</dbReference>
<dbReference type="InterPro" id="IPR005194">
    <property type="entry name" value="Glyco_hydro_65_C"/>
</dbReference>
<dbReference type="Gene3D" id="2.70.98.40">
    <property type="entry name" value="Glycoside hydrolase, family 65, N-terminal domain"/>
    <property type="match status" value="1"/>
</dbReference>
<dbReference type="InterPro" id="IPR012341">
    <property type="entry name" value="6hp_glycosidase-like_sf"/>
</dbReference>
<dbReference type="InterPro" id="IPR017045">
    <property type="entry name" value="Malt_Pase/Glycosyl_Hdrlase"/>
</dbReference>
<feature type="domain" description="Glycoside hydrolase family 65 C-terminal" evidence="7">
    <location>
        <begin position="692"/>
        <end position="752"/>
    </location>
</feature>
<dbReference type="HOGENOM" id="CLU_006285_2_2_9"/>
<evidence type="ECO:0000259" key="8">
    <source>
        <dbReference type="Pfam" id="PF03636"/>
    </source>
</evidence>
<sequence length="775" mass="89631">MSKKEAVYEIKHLQLDQYHLSLNEALFHNANGYIGARFDFEEGYPEQYHYVRSQYINGFYDFTPMKQAEKLFGFVTEKQTMLNIADTQSIRLYLDGEPFSMFSGTVLSSRLTLHMDKGVTVRHVVWRSPQGKEAEITITRMTSFEQLSLFTIEYEVLPLNFSGRVLIESSHNGNVLNYINPNDPRLANEGHQYLTPLSCEIKDGASYITSVTSTSGLEVCSCVKNVLLQKSRQEFSINDHNHAISKYKTHALRGETIRFIKYCVFCDSIRYPSCKKQSGLELKKALAVSLPELYRKQEEYLSEFWNYCRIEIEGNDQFNQAIQYSLYQLIQSVGKDRFSNIAPKGLSGDGYEGHFFWDSEMYAQPFFTITNPALSKNLIEYRYATLDMARENARILGHDRGALYPWRTIMGRECSGYFPAGTAQYHINGDIAYSIIAYYLATKDLAFIQEKGAEIIFETARLWIETGNFYQGKFHINNVTGPDEYTCLVNNNYYTNVIARYHLSWAVKIYHLLKTFPSFTLLREKIDLREEELLEFQKAADQMYLPYDEELKINPQDDSFLQKSRLEIETLPRDRFPLLLHYHPLYLYRHQVCKQADTLMAHFILEDAQDEETILNSFHYYEKITTHDSSLSYCIFSIVAARLGMVDKAFEYFQHSACLDLQDKHHNTADGLHIANMGGNYMSIVYGFGGFRLKEQGISLAPVLPRQWSAYSFKIHFEDSRLLVRVTADRCTFKLENGTAKKITVYGQEYLLENTLEIARPALPLISKGKRGETN</sequence>
<accession>F0T0M0</accession>